<feature type="transmembrane region" description="Helical" evidence="1">
    <location>
        <begin position="25"/>
        <end position="45"/>
    </location>
</feature>
<reference evidence="2 3" key="1">
    <citation type="submission" date="2020-08" db="EMBL/GenBank/DDBJ databases">
        <title>Genomic Encyclopedia of Type Strains, Phase IV (KMG-IV): sequencing the most valuable type-strain genomes for metagenomic binning, comparative biology and taxonomic classification.</title>
        <authorList>
            <person name="Goeker M."/>
        </authorList>
    </citation>
    <scope>NUCLEOTIDE SEQUENCE [LARGE SCALE GENOMIC DNA]</scope>
    <source>
        <strain evidence="2 3">DSM 28570</strain>
    </source>
</reference>
<gene>
    <name evidence="2" type="ORF">HNQ81_001439</name>
</gene>
<keyword evidence="1" id="KW-0812">Transmembrane</keyword>
<sequence length="49" mass="5599">MGKSSRWAAEFRKKMKRLGKKRKKAGLLPTASAIVILFVKIATLFNDEY</sequence>
<evidence type="ECO:0000313" key="2">
    <source>
        <dbReference type="EMBL" id="MBB5347715.1"/>
    </source>
</evidence>
<dbReference type="EMBL" id="JACHEO010000006">
    <property type="protein sequence ID" value="MBB5347715.1"/>
    <property type="molecule type" value="Genomic_DNA"/>
</dbReference>
<keyword evidence="1" id="KW-0472">Membrane</keyword>
<name>A0A840UPZ5_9BACT</name>
<dbReference type="AlphaFoldDB" id="A0A840UPZ5"/>
<dbReference type="RefSeq" id="WP_183349724.1">
    <property type="nucleotide sequence ID" value="NZ_JACHEO010000006.1"/>
</dbReference>
<evidence type="ECO:0000313" key="3">
    <source>
        <dbReference type="Proteomes" id="UP000539642"/>
    </source>
</evidence>
<keyword evidence="3" id="KW-1185">Reference proteome</keyword>
<proteinExistence type="predicted"/>
<accession>A0A840UPZ5</accession>
<protein>
    <submittedName>
        <fullName evidence="2">Uncharacterized protein</fullName>
    </submittedName>
</protein>
<keyword evidence="1" id="KW-1133">Transmembrane helix</keyword>
<comment type="caution">
    <text evidence="2">The sequence shown here is derived from an EMBL/GenBank/DDBJ whole genome shotgun (WGS) entry which is preliminary data.</text>
</comment>
<dbReference type="Proteomes" id="UP000539642">
    <property type="component" value="Unassembled WGS sequence"/>
</dbReference>
<evidence type="ECO:0000256" key="1">
    <source>
        <dbReference type="SAM" id="Phobius"/>
    </source>
</evidence>
<organism evidence="2 3">
    <name type="scientific">Desulfoprunum benzoelyticum</name>
    <dbReference type="NCBI Taxonomy" id="1506996"/>
    <lineage>
        <taxon>Bacteria</taxon>
        <taxon>Pseudomonadati</taxon>
        <taxon>Thermodesulfobacteriota</taxon>
        <taxon>Desulfobulbia</taxon>
        <taxon>Desulfobulbales</taxon>
        <taxon>Desulfobulbaceae</taxon>
        <taxon>Desulfoprunum</taxon>
    </lineage>
</organism>